<dbReference type="Pfam" id="PF03576">
    <property type="entry name" value="Peptidase_S58"/>
    <property type="match status" value="1"/>
</dbReference>
<dbReference type="AlphaFoldDB" id="A0A2M9G146"/>
<accession>A0A2M9G146</accession>
<evidence type="ECO:0000313" key="3">
    <source>
        <dbReference type="Proteomes" id="UP000229498"/>
    </source>
</evidence>
<dbReference type="CDD" id="cd02252">
    <property type="entry name" value="nylC_like"/>
    <property type="match status" value="1"/>
</dbReference>
<gene>
    <name evidence="2" type="ORF">CVT23_12555</name>
</gene>
<evidence type="ECO:0000313" key="2">
    <source>
        <dbReference type="EMBL" id="PJK29425.1"/>
    </source>
</evidence>
<dbReference type="PANTHER" id="PTHR36512:SF3">
    <property type="entry name" value="BLR5678 PROTEIN"/>
    <property type="match status" value="1"/>
</dbReference>
<dbReference type="PANTHER" id="PTHR36512">
    <property type="entry name" value="D-AMINOPEPTIDASE"/>
    <property type="match status" value="1"/>
</dbReference>
<dbReference type="SUPFAM" id="SSF56266">
    <property type="entry name" value="DmpA/ArgJ-like"/>
    <property type="match status" value="1"/>
</dbReference>
<dbReference type="RefSeq" id="WP_109792033.1">
    <property type="nucleotide sequence ID" value="NZ_PHIG01000033.1"/>
</dbReference>
<dbReference type="OrthoDB" id="9808347at2"/>
<dbReference type="InterPro" id="IPR016117">
    <property type="entry name" value="ArgJ-like_dom_sf"/>
</dbReference>
<comment type="caution">
    <text evidence="2">The sequence shown here is derived from an EMBL/GenBank/DDBJ whole genome shotgun (WGS) entry which is preliminary data.</text>
</comment>
<evidence type="ECO:0000256" key="1">
    <source>
        <dbReference type="ARBA" id="ARBA00007068"/>
    </source>
</evidence>
<protein>
    <submittedName>
        <fullName evidence="2">Peptidase T4</fullName>
    </submittedName>
</protein>
<dbReference type="EMBL" id="PHIG01000033">
    <property type="protein sequence ID" value="PJK29425.1"/>
    <property type="molecule type" value="Genomic_DNA"/>
</dbReference>
<dbReference type="Gene3D" id="3.60.70.12">
    <property type="entry name" value="L-amino peptidase D-ALA esterase/amidase"/>
    <property type="match status" value="1"/>
</dbReference>
<proteinExistence type="inferred from homology"/>
<dbReference type="Proteomes" id="UP000229498">
    <property type="component" value="Unassembled WGS sequence"/>
</dbReference>
<dbReference type="InterPro" id="IPR005321">
    <property type="entry name" value="Peptidase_S58_DmpA"/>
</dbReference>
<keyword evidence="3" id="KW-1185">Reference proteome</keyword>
<organism evidence="2 3">
    <name type="scientific">Minwuia thermotolerans</name>
    <dbReference type="NCBI Taxonomy" id="2056226"/>
    <lineage>
        <taxon>Bacteria</taxon>
        <taxon>Pseudomonadati</taxon>
        <taxon>Pseudomonadota</taxon>
        <taxon>Alphaproteobacteria</taxon>
        <taxon>Minwuiales</taxon>
        <taxon>Minwuiaceae</taxon>
        <taxon>Minwuia</taxon>
    </lineage>
</organism>
<dbReference type="GO" id="GO:0004177">
    <property type="term" value="F:aminopeptidase activity"/>
    <property type="evidence" value="ECO:0007669"/>
    <property type="project" value="TreeGrafter"/>
</dbReference>
<sequence>MAKPGERNLITDVPGLTVGNAGDARALTGVTVVLPERPAVAAADVRGGGPGTREIQVMDPANLVDVVHAICLSGGSAFGLDAAGGVMARLASRGVGFPVAGHVVPIVPAAILFDLPLGDKNWGEDPPYRELGKQAVENAGAGFALGNAGAGMGATAGPLKGGLGSASLVLDDGIAVGALVAANPTGHTVMADGRTFWAWALERDGEFGGNLPPQRGAADDPGAVTSAAGANTTIAVVATDAKLNQGQAQRMAIMAQDGLARAIRPVHTPFDGDTVFALSVGQRPVAGPADIARIGQAAADCLARAVARAVWLAEDAGGVRCYRSTLG</sequence>
<name>A0A2M9G146_9PROT</name>
<comment type="similarity">
    <text evidence="1">Belongs to the peptidase S58 family.</text>
</comment>
<reference evidence="2 3" key="1">
    <citation type="submission" date="2017-11" db="EMBL/GenBank/DDBJ databases">
        <title>Draft genome sequence of Rhizobiales bacterium SY3-13.</title>
        <authorList>
            <person name="Sun C."/>
        </authorList>
    </citation>
    <scope>NUCLEOTIDE SEQUENCE [LARGE SCALE GENOMIC DNA]</scope>
    <source>
        <strain evidence="2 3">SY3-13</strain>
    </source>
</reference>